<evidence type="ECO:0000313" key="2">
    <source>
        <dbReference type="Proteomes" id="UP000001075"/>
    </source>
</evidence>
<dbReference type="Proteomes" id="UP000001075">
    <property type="component" value="Unassembled WGS sequence"/>
</dbReference>
<evidence type="ECO:0000313" key="1">
    <source>
        <dbReference type="EMBL" id="EGW14583.1"/>
    </source>
</evidence>
<organism evidence="1 2">
    <name type="scientific">Cricetulus griseus</name>
    <name type="common">Chinese hamster</name>
    <name type="synonym">Cricetulus barabensis griseus</name>
    <dbReference type="NCBI Taxonomy" id="10029"/>
    <lineage>
        <taxon>Eukaryota</taxon>
        <taxon>Metazoa</taxon>
        <taxon>Chordata</taxon>
        <taxon>Craniata</taxon>
        <taxon>Vertebrata</taxon>
        <taxon>Euteleostomi</taxon>
        <taxon>Mammalia</taxon>
        <taxon>Eutheria</taxon>
        <taxon>Euarchontoglires</taxon>
        <taxon>Glires</taxon>
        <taxon>Rodentia</taxon>
        <taxon>Myomorpha</taxon>
        <taxon>Muroidea</taxon>
        <taxon>Cricetidae</taxon>
        <taxon>Cricetinae</taxon>
        <taxon>Cricetulus</taxon>
    </lineage>
</organism>
<accession>G3II60</accession>
<sequence>MNHNLLNPYFFFKLLWYQSMIIPNSNCIAPCVVTIPERKELDVRLLSDNEN</sequence>
<gene>
    <name evidence="1" type="ORF">I79_023526</name>
</gene>
<proteinExistence type="predicted"/>
<protein>
    <submittedName>
        <fullName evidence="1">Uncharacterized protein</fullName>
    </submittedName>
</protein>
<dbReference type="EMBL" id="JH002937">
    <property type="protein sequence ID" value="EGW14583.1"/>
    <property type="molecule type" value="Genomic_DNA"/>
</dbReference>
<name>G3II60_CRIGR</name>
<reference evidence="2" key="1">
    <citation type="journal article" date="2011" name="Nat. Biotechnol.">
        <title>The genomic sequence of the Chinese hamster ovary (CHO)-K1 cell line.</title>
        <authorList>
            <person name="Xu X."/>
            <person name="Nagarajan H."/>
            <person name="Lewis N.E."/>
            <person name="Pan S."/>
            <person name="Cai Z."/>
            <person name="Liu X."/>
            <person name="Chen W."/>
            <person name="Xie M."/>
            <person name="Wang W."/>
            <person name="Hammond S."/>
            <person name="Andersen M.R."/>
            <person name="Neff N."/>
            <person name="Passarelli B."/>
            <person name="Koh W."/>
            <person name="Fan H.C."/>
            <person name="Wang J."/>
            <person name="Gui Y."/>
            <person name="Lee K.H."/>
            <person name="Betenbaugh M.J."/>
            <person name="Quake S.R."/>
            <person name="Famili I."/>
            <person name="Palsson B.O."/>
            <person name="Wang J."/>
        </authorList>
    </citation>
    <scope>NUCLEOTIDE SEQUENCE [LARGE SCALE GENOMIC DNA]</scope>
    <source>
        <strain evidence="2">CHO K1 cell line</strain>
    </source>
</reference>
<dbReference type="InParanoid" id="G3II60"/>
<dbReference type="AlphaFoldDB" id="G3II60"/>